<dbReference type="AlphaFoldDB" id="G7YU81"/>
<reference evidence="2" key="1">
    <citation type="journal article" date="2011" name="Genome Biol.">
        <title>The draft genome of the carcinogenic human liver fluke Clonorchis sinensis.</title>
        <authorList>
            <person name="Wang X."/>
            <person name="Chen W."/>
            <person name="Huang Y."/>
            <person name="Sun J."/>
            <person name="Men J."/>
            <person name="Liu H."/>
            <person name="Luo F."/>
            <person name="Guo L."/>
            <person name="Lv X."/>
            <person name="Deng C."/>
            <person name="Zhou C."/>
            <person name="Fan Y."/>
            <person name="Li X."/>
            <person name="Huang L."/>
            <person name="Hu Y."/>
            <person name="Liang C."/>
            <person name="Hu X."/>
            <person name="Xu J."/>
            <person name="Yu X."/>
        </authorList>
    </citation>
    <scope>NUCLEOTIDE SEQUENCE [LARGE SCALE GENOMIC DNA]</scope>
    <source>
        <strain evidence="2">Henan</strain>
    </source>
</reference>
<feature type="region of interest" description="Disordered" evidence="1">
    <location>
        <begin position="124"/>
        <end position="167"/>
    </location>
</feature>
<protein>
    <submittedName>
        <fullName evidence="2">Uncharacterized protein</fullName>
    </submittedName>
</protein>
<feature type="compositionally biased region" description="Polar residues" evidence="1">
    <location>
        <begin position="154"/>
        <end position="167"/>
    </location>
</feature>
<evidence type="ECO:0000256" key="1">
    <source>
        <dbReference type="SAM" id="MobiDB-lite"/>
    </source>
</evidence>
<evidence type="ECO:0000313" key="3">
    <source>
        <dbReference type="Proteomes" id="UP000008909"/>
    </source>
</evidence>
<keyword evidence="3" id="KW-1185">Reference proteome</keyword>
<gene>
    <name evidence="2" type="ORF">CLF_111033</name>
</gene>
<dbReference type="EMBL" id="DF144280">
    <property type="protein sequence ID" value="GAA56511.1"/>
    <property type="molecule type" value="Genomic_DNA"/>
</dbReference>
<sequence>MIRSTTLCIGRINGDYHSNLIKVNTVVSTVNSKNSPLFRIFPAKTFESSTVIRIRLCVLRQNDVGGIEEICLPNDRRYVVNNEENRQFCFQHIQRVLRQQVQVETVWKHGLEKIDPKTVHFDHSTVDSDTGSPSNTVKMNKKSVTKHQMAPDPFTTSSNMRNDTFMN</sequence>
<organism evidence="2 3">
    <name type="scientific">Clonorchis sinensis</name>
    <name type="common">Chinese liver fluke</name>
    <dbReference type="NCBI Taxonomy" id="79923"/>
    <lineage>
        <taxon>Eukaryota</taxon>
        <taxon>Metazoa</taxon>
        <taxon>Spiralia</taxon>
        <taxon>Lophotrochozoa</taxon>
        <taxon>Platyhelminthes</taxon>
        <taxon>Trematoda</taxon>
        <taxon>Digenea</taxon>
        <taxon>Opisthorchiida</taxon>
        <taxon>Opisthorchiata</taxon>
        <taxon>Opisthorchiidae</taxon>
        <taxon>Clonorchis</taxon>
    </lineage>
</organism>
<proteinExistence type="predicted"/>
<name>G7YU81_CLOSI</name>
<evidence type="ECO:0000313" key="2">
    <source>
        <dbReference type="EMBL" id="GAA56511.1"/>
    </source>
</evidence>
<accession>G7YU81</accession>
<dbReference type="Proteomes" id="UP000008909">
    <property type="component" value="Unassembled WGS sequence"/>
</dbReference>
<reference key="2">
    <citation type="submission" date="2011-10" db="EMBL/GenBank/DDBJ databases">
        <title>The genome and transcriptome sequence of Clonorchis sinensis provide insights into the carcinogenic liver fluke.</title>
        <authorList>
            <person name="Wang X."/>
            <person name="Huang Y."/>
            <person name="Chen W."/>
            <person name="Liu H."/>
            <person name="Guo L."/>
            <person name="Chen Y."/>
            <person name="Luo F."/>
            <person name="Zhou W."/>
            <person name="Sun J."/>
            <person name="Mao Q."/>
            <person name="Liang P."/>
            <person name="Zhou C."/>
            <person name="Tian Y."/>
            <person name="Men J."/>
            <person name="Lv X."/>
            <person name="Huang L."/>
            <person name="Zhou J."/>
            <person name="Hu Y."/>
            <person name="Li R."/>
            <person name="Zhang F."/>
            <person name="Lei H."/>
            <person name="Li X."/>
            <person name="Hu X."/>
            <person name="Liang C."/>
            <person name="Xu J."/>
            <person name="Wu Z."/>
            <person name="Yu X."/>
        </authorList>
    </citation>
    <scope>NUCLEOTIDE SEQUENCE</scope>
    <source>
        <strain>Henan</strain>
    </source>
</reference>
<feature type="compositionally biased region" description="Polar residues" evidence="1">
    <location>
        <begin position="127"/>
        <end position="138"/>
    </location>
</feature>